<dbReference type="RefSeq" id="WP_142929570.1">
    <property type="nucleotide sequence ID" value="NZ_ML660108.1"/>
</dbReference>
<reference evidence="2 3" key="1">
    <citation type="submission" date="2019-06" db="EMBL/GenBank/DDBJ databases">
        <title>Whole genome sequence for Cellvibrionaceae sp. R142.</title>
        <authorList>
            <person name="Wang G."/>
        </authorList>
    </citation>
    <scope>NUCLEOTIDE SEQUENCE [LARGE SCALE GENOMIC DNA]</scope>
    <source>
        <strain evidence="2 3">R142</strain>
    </source>
</reference>
<sequence>MTFDEFQTWQMVFTLCAVSAVTAYAVLLLQSLFHDVRIGIAGLFGGLACAVLSVIADSVYLFAAVIVGLLIFGFTVFAVMNNIKQPKFWVPLAIFTLTAPGAYGAYWYLNTATAAS</sequence>
<accession>A0A545SSQ8</accession>
<comment type="caution">
    <text evidence="2">The sequence shown here is derived from an EMBL/GenBank/DDBJ whole genome shotgun (WGS) entry which is preliminary data.</text>
</comment>
<evidence type="ECO:0000313" key="2">
    <source>
        <dbReference type="EMBL" id="TQV67976.1"/>
    </source>
</evidence>
<feature type="transmembrane region" description="Helical" evidence="1">
    <location>
        <begin position="88"/>
        <end position="109"/>
    </location>
</feature>
<proteinExistence type="predicted"/>
<keyword evidence="1" id="KW-0472">Membrane</keyword>
<evidence type="ECO:0000313" key="3">
    <source>
        <dbReference type="Proteomes" id="UP000319732"/>
    </source>
</evidence>
<organism evidence="2 3">
    <name type="scientific">Exilibacterium tricleocarpae</name>
    <dbReference type="NCBI Taxonomy" id="2591008"/>
    <lineage>
        <taxon>Bacteria</taxon>
        <taxon>Pseudomonadati</taxon>
        <taxon>Pseudomonadota</taxon>
        <taxon>Gammaproteobacteria</taxon>
        <taxon>Cellvibrionales</taxon>
        <taxon>Cellvibrionaceae</taxon>
        <taxon>Exilibacterium</taxon>
    </lineage>
</organism>
<gene>
    <name evidence="2" type="ORF">FKG94_24385</name>
</gene>
<evidence type="ECO:0000256" key="1">
    <source>
        <dbReference type="SAM" id="Phobius"/>
    </source>
</evidence>
<dbReference type="AlphaFoldDB" id="A0A545SSQ8"/>
<keyword evidence="3" id="KW-1185">Reference proteome</keyword>
<keyword evidence="1" id="KW-0812">Transmembrane</keyword>
<feature type="transmembrane region" description="Helical" evidence="1">
    <location>
        <begin position="36"/>
        <end position="55"/>
    </location>
</feature>
<keyword evidence="1" id="KW-1133">Transmembrane helix</keyword>
<dbReference type="EMBL" id="VHSG01000032">
    <property type="protein sequence ID" value="TQV67976.1"/>
    <property type="molecule type" value="Genomic_DNA"/>
</dbReference>
<feature type="transmembrane region" description="Helical" evidence="1">
    <location>
        <begin position="61"/>
        <end position="81"/>
    </location>
</feature>
<feature type="transmembrane region" description="Helical" evidence="1">
    <location>
        <begin position="6"/>
        <end position="29"/>
    </location>
</feature>
<dbReference type="Proteomes" id="UP000319732">
    <property type="component" value="Unassembled WGS sequence"/>
</dbReference>
<protein>
    <submittedName>
        <fullName evidence="2">Uncharacterized protein</fullName>
    </submittedName>
</protein>
<name>A0A545SSQ8_9GAMM</name>